<evidence type="ECO:0000313" key="17">
    <source>
        <dbReference type="Proteomes" id="UP000025061"/>
    </source>
</evidence>
<feature type="compositionally biased region" description="Basic and acidic residues" evidence="13">
    <location>
        <begin position="185"/>
        <end position="208"/>
    </location>
</feature>
<evidence type="ECO:0000256" key="10">
    <source>
        <dbReference type="ARBA" id="ARBA00034923"/>
    </source>
</evidence>
<dbReference type="GO" id="GO:0043138">
    <property type="term" value="F:3'-5' DNA helicase activity"/>
    <property type="evidence" value="ECO:0007669"/>
    <property type="project" value="UniProtKB-EC"/>
</dbReference>
<evidence type="ECO:0000256" key="3">
    <source>
        <dbReference type="ARBA" id="ARBA00022801"/>
    </source>
</evidence>
<gene>
    <name evidence="16" type="ORF">HHI_06679</name>
</gene>
<dbReference type="InterPro" id="IPR027417">
    <property type="entry name" value="P-loop_NTPase"/>
</dbReference>
<keyword evidence="17" id="KW-1185">Reference proteome</keyword>
<keyword evidence="2 12" id="KW-0547">Nucleotide-binding</keyword>
<evidence type="ECO:0000313" key="16">
    <source>
        <dbReference type="EMBL" id="KCZ95335.1"/>
    </source>
</evidence>
<feature type="domain" description="UvrD-like helicase C-terminal" evidence="15">
    <location>
        <begin position="492"/>
        <end position="775"/>
    </location>
</feature>
<dbReference type="EMBL" id="ARYI01000004">
    <property type="protein sequence ID" value="KCZ95335.1"/>
    <property type="molecule type" value="Genomic_DNA"/>
</dbReference>
<dbReference type="AlphaFoldDB" id="A0A059FX89"/>
<dbReference type="InterPro" id="IPR014016">
    <property type="entry name" value="UvrD-like_ATP-bd"/>
</dbReference>
<evidence type="ECO:0000256" key="7">
    <source>
        <dbReference type="ARBA" id="ARBA00023235"/>
    </source>
</evidence>
<keyword evidence="6" id="KW-0238">DNA-binding</keyword>
<evidence type="ECO:0000256" key="6">
    <source>
        <dbReference type="ARBA" id="ARBA00023125"/>
    </source>
</evidence>
<dbReference type="PROSITE" id="PS51217">
    <property type="entry name" value="UVRD_HELICASE_CTER"/>
    <property type="match status" value="1"/>
</dbReference>
<evidence type="ECO:0000256" key="8">
    <source>
        <dbReference type="ARBA" id="ARBA00034617"/>
    </source>
</evidence>
<evidence type="ECO:0000256" key="11">
    <source>
        <dbReference type="ARBA" id="ARBA00048988"/>
    </source>
</evidence>
<feature type="domain" description="UvrD-like helicase ATP-binding" evidence="14">
    <location>
        <begin position="195"/>
        <end position="494"/>
    </location>
</feature>
<dbReference type="GO" id="GO:0005829">
    <property type="term" value="C:cytosol"/>
    <property type="evidence" value="ECO:0007669"/>
    <property type="project" value="TreeGrafter"/>
</dbReference>
<dbReference type="Pfam" id="PF12705">
    <property type="entry name" value="PDDEXK_1"/>
    <property type="match status" value="1"/>
</dbReference>
<evidence type="ECO:0000256" key="2">
    <source>
        <dbReference type="ARBA" id="ARBA00022741"/>
    </source>
</evidence>
<organism evidence="16 17">
    <name type="scientific">Hyphomonas hirschiana VP5</name>
    <dbReference type="NCBI Taxonomy" id="1280951"/>
    <lineage>
        <taxon>Bacteria</taxon>
        <taxon>Pseudomonadati</taxon>
        <taxon>Pseudomonadota</taxon>
        <taxon>Alphaproteobacteria</taxon>
        <taxon>Hyphomonadales</taxon>
        <taxon>Hyphomonadaceae</taxon>
        <taxon>Hyphomonas</taxon>
    </lineage>
</organism>
<keyword evidence="4 12" id="KW-0347">Helicase</keyword>
<name>A0A059FX89_9PROT</name>
<dbReference type="PANTHER" id="PTHR11070:SF2">
    <property type="entry name" value="ATP-DEPENDENT DNA HELICASE SRS2"/>
    <property type="match status" value="1"/>
</dbReference>
<evidence type="ECO:0000256" key="1">
    <source>
        <dbReference type="ARBA" id="ARBA00009922"/>
    </source>
</evidence>
<dbReference type="PANTHER" id="PTHR11070">
    <property type="entry name" value="UVRD / RECB / PCRA DNA HELICASE FAMILY MEMBER"/>
    <property type="match status" value="1"/>
</dbReference>
<feature type="region of interest" description="Disordered" evidence="13">
    <location>
        <begin position="183"/>
        <end position="208"/>
    </location>
</feature>
<dbReference type="PROSITE" id="PS51198">
    <property type="entry name" value="UVRD_HELICASE_ATP_BIND"/>
    <property type="match status" value="1"/>
</dbReference>
<keyword evidence="7" id="KW-0413">Isomerase</keyword>
<dbReference type="EC" id="5.6.2.4" evidence="9"/>
<evidence type="ECO:0000256" key="12">
    <source>
        <dbReference type="PROSITE-ProRule" id="PRU00560"/>
    </source>
</evidence>
<dbReference type="InterPro" id="IPR014017">
    <property type="entry name" value="DNA_helicase_UvrD-like_C"/>
</dbReference>
<dbReference type="RefSeq" id="WP_011647542.1">
    <property type="nucleotide sequence ID" value="NZ_ARYI01000004.1"/>
</dbReference>
<dbReference type="GO" id="GO:0003677">
    <property type="term" value="F:DNA binding"/>
    <property type="evidence" value="ECO:0007669"/>
    <property type="project" value="UniProtKB-KW"/>
</dbReference>
<dbReference type="CDD" id="cd17932">
    <property type="entry name" value="DEXQc_UvrD"/>
    <property type="match status" value="1"/>
</dbReference>
<comment type="caution">
    <text evidence="16">The sequence shown here is derived from an EMBL/GenBank/DDBJ whole genome shotgun (WGS) entry which is preliminary data.</text>
</comment>
<comment type="catalytic activity">
    <reaction evidence="11">
        <text>ATP + H2O = ADP + phosphate + H(+)</text>
        <dbReference type="Rhea" id="RHEA:13065"/>
        <dbReference type="ChEBI" id="CHEBI:15377"/>
        <dbReference type="ChEBI" id="CHEBI:15378"/>
        <dbReference type="ChEBI" id="CHEBI:30616"/>
        <dbReference type="ChEBI" id="CHEBI:43474"/>
        <dbReference type="ChEBI" id="CHEBI:456216"/>
        <dbReference type="EC" id="5.6.2.4"/>
    </reaction>
</comment>
<proteinExistence type="inferred from homology"/>
<evidence type="ECO:0000256" key="13">
    <source>
        <dbReference type="SAM" id="MobiDB-lite"/>
    </source>
</evidence>
<dbReference type="Pfam" id="PF00580">
    <property type="entry name" value="UvrD-helicase"/>
    <property type="match status" value="1"/>
</dbReference>
<dbReference type="Proteomes" id="UP000025061">
    <property type="component" value="Unassembled WGS sequence"/>
</dbReference>
<dbReference type="InterPro" id="IPR000212">
    <property type="entry name" value="DNA_helicase_UvrD/REP"/>
</dbReference>
<dbReference type="PATRIC" id="fig|1280951.3.peg.1347"/>
<dbReference type="Gene3D" id="1.10.10.160">
    <property type="match status" value="1"/>
</dbReference>
<dbReference type="SUPFAM" id="SSF52540">
    <property type="entry name" value="P-loop containing nucleoside triphosphate hydrolases"/>
    <property type="match status" value="1"/>
</dbReference>
<accession>A0A059FX89</accession>
<sequence length="1137" mass="125346">MDRIEAIRARAAVLHDLQVSKGGIRTTPYDFVLGEAGARDLEVRKLPAGHPQLKGGKALLQRASGTILHEDTGNIFLDAFLVAHEIGHHEFGGAVDIPPTMEIDPARSADPSSVGADRVVDYSNRAREEIHMDLFAREFLFPRALAWSWHVDDGLSANDIAKKLGAPYPMVAVQLFDALLLPPSEPDRDGESPTKPLNEEQKRAAGHDGKAVLLKAGPGTGKTQTLVGRLSVLKNRGVDPESILLLTFSNKAAGEMTDRAIAAWPAAAGSAWIGTFHSFGLDLLRRFHDRAGLPPDPRLIDATEAIALLEDEFPRLRLKHFNDLWDPTDNLRSILSAISRAKDEVVDQHRYRELAQQMADAAETAEEQAAAEKCLEIASVYDLYEQLKSDRGAVDFGDLIARPTALVESDEAVRVEIQRRYEHVLVDEYQDVNRASVRLLRALKPDGSNLWVVGDAKQSIYRFRGASSYNIDRFETEDFPGGTSLQLSTNYRSSQEICNTFSTFATTRMAASGFQANAFKGKSGVAPSFVSVESKDHEIDEIAARISAACDDGTTFRDQAVICKGNARLAEIAAGLEARGIPVLFLGPLFDRPEIKEALSLLSLVIDPRAMALTCIASMKPFRMFIEDVAVAIEAVRTTKKPLPLDWRTVLETASGMSEGGRASAKALVGAFEEIEPTATAWQVFTKIYLDRTRLAADIATQAREGNANPALALWQFQNFLRSVLPEKSGYPIRDLLDHIRRLVILSDERDLRDLPATAQTINAVRLMTIHGSKGLEFKMLHLPSLTSDSIPRSAKQSRGLHPPDGMIEGPMFRGSDAIDAGHDEEQRCLFFVALSRAKDGLFLYAPNKKSNGHRQSRSSFVDDISGQLADQKPISAVRDVVGEAERFTLEVDGVARMSPSQLATFDKCPRRFFFAHVLQVGGRRLESAPMRMHNAVQAVIDELTARPDDTPDETEMQSIIDAAWVAHGPIEHGYASEYRQICDELLKFFILLRQGECRRPPQTLSLRFEDAEVVVTAHEQIETSHSTVFRRIRTGRKTSTALDALDAAAFQIAVDGRGEAEFVYLTGGDRDRLTMSEGKIATRKKKIANAVISIIEGRFPPNRSDRCARCPYFFICNPPPSGTLRKKIGSSLPDSS</sequence>
<evidence type="ECO:0000259" key="14">
    <source>
        <dbReference type="PROSITE" id="PS51198"/>
    </source>
</evidence>
<dbReference type="InterPro" id="IPR013986">
    <property type="entry name" value="DExx_box_DNA_helicase_dom_sf"/>
</dbReference>
<evidence type="ECO:0000256" key="4">
    <source>
        <dbReference type="ARBA" id="ARBA00022806"/>
    </source>
</evidence>
<dbReference type="OrthoDB" id="384988at2"/>
<comment type="catalytic activity">
    <reaction evidence="8">
        <text>Couples ATP hydrolysis with the unwinding of duplex DNA by translocating in the 3'-5' direction.</text>
        <dbReference type="EC" id="5.6.2.4"/>
    </reaction>
</comment>
<dbReference type="Gene3D" id="3.40.50.300">
    <property type="entry name" value="P-loop containing nucleotide triphosphate hydrolases"/>
    <property type="match status" value="2"/>
</dbReference>
<dbReference type="GO" id="GO:0016787">
    <property type="term" value="F:hydrolase activity"/>
    <property type="evidence" value="ECO:0007669"/>
    <property type="project" value="UniProtKB-UniRule"/>
</dbReference>
<dbReference type="Gene3D" id="1.10.486.10">
    <property type="entry name" value="PCRA, domain 4"/>
    <property type="match status" value="1"/>
</dbReference>
<dbReference type="GO" id="GO:0000725">
    <property type="term" value="P:recombinational repair"/>
    <property type="evidence" value="ECO:0007669"/>
    <property type="project" value="TreeGrafter"/>
</dbReference>
<keyword evidence="3 12" id="KW-0378">Hydrolase</keyword>
<dbReference type="Pfam" id="PF13361">
    <property type="entry name" value="UvrD_C"/>
    <property type="match status" value="1"/>
</dbReference>
<keyword evidence="5 12" id="KW-0067">ATP-binding</keyword>
<evidence type="ECO:0000256" key="9">
    <source>
        <dbReference type="ARBA" id="ARBA00034808"/>
    </source>
</evidence>
<reference evidence="16 17" key="1">
    <citation type="submission" date="2013-04" db="EMBL/GenBank/DDBJ databases">
        <title>Hyphomonas hirschiana VP5 Genome Sequencing.</title>
        <authorList>
            <person name="Lai Q."/>
            <person name="Shao Z."/>
        </authorList>
    </citation>
    <scope>NUCLEOTIDE SEQUENCE [LARGE SCALE GENOMIC DNA]</scope>
    <source>
        <strain evidence="16 17">VP5</strain>
    </source>
</reference>
<feature type="binding site" evidence="12">
    <location>
        <begin position="216"/>
        <end position="223"/>
    </location>
    <ligand>
        <name>ATP</name>
        <dbReference type="ChEBI" id="CHEBI:30616"/>
    </ligand>
</feature>
<protein>
    <recommendedName>
        <fullName evidence="9">DNA 3'-5' helicase</fullName>
        <ecNumber evidence="9">5.6.2.4</ecNumber>
    </recommendedName>
    <alternativeName>
        <fullName evidence="10">DNA 3'-5' helicase II</fullName>
    </alternativeName>
</protein>
<evidence type="ECO:0000256" key="5">
    <source>
        <dbReference type="ARBA" id="ARBA00022840"/>
    </source>
</evidence>
<comment type="similarity">
    <text evidence="1">Belongs to the helicase family. UvrD subfamily.</text>
</comment>
<evidence type="ECO:0000259" key="15">
    <source>
        <dbReference type="PROSITE" id="PS51217"/>
    </source>
</evidence>
<dbReference type="GO" id="GO:0005524">
    <property type="term" value="F:ATP binding"/>
    <property type="evidence" value="ECO:0007669"/>
    <property type="project" value="UniProtKB-UniRule"/>
</dbReference>
<dbReference type="InterPro" id="IPR038726">
    <property type="entry name" value="PDDEXK_AddAB-type"/>
</dbReference>